<dbReference type="NCBIfam" id="TIGR03085">
    <property type="entry name" value="TIGR03085 family metal-binding protein"/>
    <property type="match status" value="1"/>
</dbReference>
<evidence type="ECO:0000313" key="4">
    <source>
        <dbReference type="EMBL" id="CAB4898887.1"/>
    </source>
</evidence>
<dbReference type="SUPFAM" id="SSF109854">
    <property type="entry name" value="DinB/YfiT-like putative metalloenzymes"/>
    <property type="match status" value="1"/>
</dbReference>
<gene>
    <name evidence="2" type="ORF">UFOPK1908_00826</name>
    <name evidence="3" type="ORF">UFOPK2282_01005</name>
    <name evidence="4" type="ORF">UFOPK3576_00351</name>
</gene>
<proteinExistence type="predicted"/>
<dbReference type="InterPro" id="IPR024344">
    <property type="entry name" value="MDMPI_metal-binding"/>
</dbReference>
<name>A0A6J7FTU0_9ZZZZ</name>
<evidence type="ECO:0000313" key="3">
    <source>
        <dbReference type="EMBL" id="CAB4669608.1"/>
    </source>
</evidence>
<dbReference type="AlphaFoldDB" id="A0A6J7FTU0"/>
<dbReference type="InterPro" id="IPR017517">
    <property type="entry name" value="Maleyloyr_isom"/>
</dbReference>
<dbReference type="InterPro" id="IPR034660">
    <property type="entry name" value="DinB/YfiT-like"/>
</dbReference>
<protein>
    <submittedName>
        <fullName evidence="4">Unannotated protein</fullName>
    </submittedName>
</protein>
<dbReference type="EMBL" id="CAFBMO010000009">
    <property type="protein sequence ID" value="CAB4898887.1"/>
    <property type="molecule type" value="Genomic_DNA"/>
</dbReference>
<dbReference type="NCBIfam" id="TIGR03083">
    <property type="entry name" value="maleylpyruvate isomerase family mycothiol-dependent enzyme"/>
    <property type="match status" value="1"/>
</dbReference>
<feature type="domain" description="Mycothiol-dependent maleylpyruvate isomerase metal-binding" evidence="1">
    <location>
        <begin position="24"/>
        <end position="149"/>
    </location>
</feature>
<dbReference type="EMBL" id="CAEZWR010000116">
    <property type="protein sequence ID" value="CAB4669608.1"/>
    <property type="molecule type" value="Genomic_DNA"/>
</dbReference>
<organism evidence="4">
    <name type="scientific">freshwater metagenome</name>
    <dbReference type="NCBI Taxonomy" id="449393"/>
    <lineage>
        <taxon>unclassified sequences</taxon>
        <taxon>metagenomes</taxon>
        <taxon>ecological metagenomes</taxon>
    </lineage>
</organism>
<reference evidence="4" key="1">
    <citation type="submission" date="2020-05" db="EMBL/GenBank/DDBJ databases">
        <authorList>
            <person name="Chiriac C."/>
            <person name="Salcher M."/>
            <person name="Ghai R."/>
            <person name="Kavagutti S V."/>
        </authorList>
    </citation>
    <scope>NUCLEOTIDE SEQUENCE</scope>
</reference>
<dbReference type="InterPro" id="IPR017519">
    <property type="entry name" value="CHP03085"/>
</dbReference>
<evidence type="ECO:0000259" key="1">
    <source>
        <dbReference type="Pfam" id="PF11716"/>
    </source>
</evidence>
<sequence>MAPIVPVEHDGAMSPSSLVSQQRANLAELLLEVGPDAPTLCEGWTARDLVAHLVIREGRPDAAIGLLGGPLAKWTTKVQDEAALRPFDDLVATFRSGPPKWSPFAISKVDAAANIVEFAVHAEDVRRAQPHWVAAPSDPELNEVLWSRVSKMGKLLMRGVPLGIELQRTDLAAKPFAAKTGSPIVTLTGTPLDLVLRVYGRRATEVQISGDAAAIATFEAAKFGI</sequence>
<accession>A0A6J7FTU0</accession>
<dbReference type="Pfam" id="PF11716">
    <property type="entry name" value="MDMPI_N"/>
    <property type="match status" value="1"/>
</dbReference>
<dbReference type="GO" id="GO:0046872">
    <property type="term" value="F:metal ion binding"/>
    <property type="evidence" value="ECO:0007669"/>
    <property type="project" value="InterPro"/>
</dbReference>
<evidence type="ECO:0000313" key="2">
    <source>
        <dbReference type="EMBL" id="CAB4621487.1"/>
    </source>
</evidence>
<dbReference type="EMBL" id="CAEZVB010000033">
    <property type="protein sequence ID" value="CAB4621487.1"/>
    <property type="molecule type" value="Genomic_DNA"/>
</dbReference>